<dbReference type="CDD" id="cd20335">
    <property type="entry name" value="BRcat_RBR"/>
    <property type="match status" value="1"/>
</dbReference>
<dbReference type="Gene3D" id="3.30.70.330">
    <property type="match status" value="1"/>
</dbReference>
<evidence type="ECO:0000313" key="13">
    <source>
        <dbReference type="Proteomes" id="UP000014680"/>
    </source>
</evidence>
<dbReference type="PROSITE" id="PS00518">
    <property type="entry name" value="ZF_RING_1"/>
    <property type="match status" value="1"/>
</dbReference>
<dbReference type="GO" id="GO:0061630">
    <property type="term" value="F:ubiquitin protein ligase activity"/>
    <property type="evidence" value="ECO:0007669"/>
    <property type="project" value="UniProtKB-EC"/>
</dbReference>
<evidence type="ECO:0000259" key="11">
    <source>
        <dbReference type="PROSITE" id="PS51873"/>
    </source>
</evidence>
<dbReference type="GO" id="GO:0016567">
    <property type="term" value="P:protein ubiquitination"/>
    <property type="evidence" value="ECO:0007669"/>
    <property type="project" value="InterPro"/>
</dbReference>
<dbReference type="EC" id="2.3.2.31" evidence="2"/>
<comment type="catalytic activity">
    <reaction evidence="1">
        <text>[E2 ubiquitin-conjugating enzyme]-S-ubiquitinyl-L-cysteine + [acceptor protein]-L-lysine = [E2 ubiquitin-conjugating enzyme]-L-cysteine + [acceptor protein]-N(6)-ubiquitinyl-L-lysine.</text>
        <dbReference type="EC" id="2.3.2.31"/>
    </reaction>
</comment>
<keyword evidence="13" id="KW-1185">Reference proteome</keyword>
<evidence type="ECO:0000256" key="9">
    <source>
        <dbReference type="PROSITE-ProRule" id="PRU00175"/>
    </source>
</evidence>
<dbReference type="InterPro" id="IPR001841">
    <property type="entry name" value="Znf_RING"/>
</dbReference>
<protein>
    <recommendedName>
        <fullName evidence="2">RBR-type E3 ubiquitin transferase</fullName>
        <ecNumber evidence="2">2.3.2.31</ecNumber>
    </recommendedName>
</protein>
<dbReference type="RefSeq" id="XP_004259208.1">
    <property type="nucleotide sequence ID" value="XM_004259160.1"/>
</dbReference>
<dbReference type="InterPro" id="IPR044066">
    <property type="entry name" value="TRIAD_supradom"/>
</dbReference>
<dbReference type="SUPFAM" id="SSF54928">
    <property type="entry name" value="RNA-binding domain, RBD"/>
    <property type="match status" value="1"/>
</dbReference>
<keyword evidence="5" id="KW-0677">Repeat</keyword>
<dbReference type="EMBL" id="KB206369">
    <property type="protein sequence ID" value="ELP92437.1"/>
    <property type="molecule type" value="Genomic_DNA"/>
</dbReference>
<dbReference type="Gene3D" id="2.20.25.20">
    <property type="match status" value="1"/>
</dbReference>
<evidence type="ECO:0000256" key="4">
    <source>
        <dbReference type="ARBA" id="ARBA00022723"/>
    </source>
</evidence>
<dbReference type="GeneID" id="14891397"/>
<dbReference type="PROSITE" id="PS50089">
    <property type="entry name" value="ZF_RING_2"/>
    <property type="match status" value="1"/>
</dbReference>
<dbReference type="InterPro" id="IPR035979">
    <property type="entry name" value="RBD_domain_sf"/>
</dbReference>
<dbReference type="Gene3D" id="1.20.120.1750">
    <property type="match status" value="1"/>
</dbReference>
<gene>
    <name evidence="12" type="ORF">EIN_334340</name>
</gene>
<dbReference type="KEGG" id="eiv:EIN_334340"/>
<evidence type="ECO:0000256" key="6">
    <source>
        <dbReference type="ARBA" id="ARBA00022771"/>
    </source>
</evidence>
<evidence type="ECO:0000256" key="7">
    <source>
        <dbReference type="ARBA" id="ARBA00022786"/>
    </source>
</evidence>
<dbReference type="AlphaFoldDB" id="A0A0A1UB56"/>
<evidence type="ECO:0000256" key="5">
    <source>
        <dbReference type="ARBA" id="ARBA00022737"/>
    </source>
</evidence>
<dbReference type="Proteomes" id="UP000014680">
    <property type="component" value="Unassembled WGS sequence"/>
</dbReference>
<dbReference type="VEuPathDB" id="AmoebaDB:EIN_334340"/>
<accession>A0A0A1UB56</accession>
<dbReference type="Pfam" id="PF26200">
    <property type="entry name" value="Rcat_RNF216"/>
    <property type="match status" value="1"/>
</dbReference>
<name>A0A0A1UB56_ENTIV</name>
<evidence type="ECO:0000256" key="8">
    <source>
        <dbReference type="ARBA" id="ARBA00022833"/>
    </source>
</evidence>
<dbReference type="SMART" id="SM00647">
    <property type="entry name" value="IBR"/>
    <property type="match status" value="2"/>
</dbReference>
<dbReference type="PROSITE" id="PS51873">
    <property type="entry name" value="TRIAD"/>
    <property type="match status" value="1"/>
</dbReference>
<dbReference type="Gene3D" id="3.30.40.10">
    <property type="entry name" value="Zinc/RING finger domain, C3HC4 (zinc finger)"/>
    <property type="match status" value="1"/>
</dbReference>
<evidence type="ECO:0000313" key="12">
    <source>
        <dbReference type="EMBL" id="ELP92437.1"/>
    </source>
</evidence>
<proteinExistence type="predicted"/>
<keyword evidence="4" id="KW-0479">Metal-binding</keyword>
<dbReference type="OrthoDB" id="10009520at2759"/>
<organism evidence="12 13">
    <name type="scientific">Entamoeba invadens IP1</name>
    <dbReference type="NCBI Taxonomy" id="370355"/>
    <lineage>
        <taxon>Eukaryota</taxon>
        <taxon>Amoebozoa</taxon>
        <taxon>Evosea</taxon>
        <taxon>Archamoebae</taxon>
        <taxon>Mastigamoebida</taxon>
        <taxon>Entamoebidae</taxon>
        <taxon>Entamoeba</taxon>
    </lineage>
</organism>
<feature type="domain" description="RING-type" evidence="11">
    <location>
        <begin position="425"/>
        <end position="628"/>
    </location>
</feature>
<evidence type="ECO:0000256" key="1">
    <source>
        <dbReference type="ARBA" id="ARBA00001798"/>
    </source>
</evidence>
<dbReference type="InterPro" id="IPR002867">
    <property type="entry name" value="IBR_dom"/>
</dbReference>
<keyword evidence="8" id="KW-0862">Zinc</keyword>
<dbReference type="GO" id="GO:0003676">
    <property type="term" value="F:nucleic acid binding"/>
    <property type="evidence" value="ECO:0007669"/>
    <property type="project" value="InterPro"/>
</dbReference>
<evidence type="ECO:0000259" key="10">
    <source>
        <dbReference type="PROSITE" id="PS50089"/>
    </source>
</evidence>
<reference evidence="12 13" key="1">
    <citation type="submission" date="2012-10" db="EMBL/GenBank/DDBJ databases">
        <authorList>
            <person name="Zafar N."/>
            <person name="Inman J."/>
            <person name="Hall N."/>
            <person name="Lorenzi H."/>
            <person name="Caler E."/>
        </authorList>
    </citation>
    <scope>NUCLEOTIDE SEQUENCE [LARGE SCALE GENOMIC DNA]</scope>
    <source>
        <strain evidence="12 13">IP1</strain>
    </source>
</reference>
<dbReference type="InterPro" id="IPR012677">
    <property type="entry name" value="Nucleotide-bd_a/b_plait_sf"/>
</dbReference>
<keyword evidence="6 9" id="KW-0863">Zinc-finger</keyword>
<sequence length="628" mass="72921">MPVINAIYSCELTAQFTKEETIEENQTLYIQGVTTDSTTSRSLLAQYGTISSFTQKKVKRGGDTSYILTTYTTLDSAKRAMTSLENTRTFGPYSVVKYSDKKKEKHKTSNIILSPSLTTQQPVKIGRVRSTKSNSKQSVCTNETAKSSLYQPVSLVQQVPQQFNQYEEVNTSQVHNFDFNQQILMEKTSFLKEEKRECIFKTPENEYFNAHKLYVTEVTCDVVKVYLEEMTGLKWDVKVLNDECFQITSHQKCDDQFLNDICDYKNWFVCDFEELKNPQANLCGNFSLKEEQNSSCELKEEKEKVQMTERHFLYLINTEIKQNSLIELFEDQSVGYVDIKDTVNGVVVEVKNKEEEQEVTEFLLLFGIECQRVSDPSLLQCFKSPKERLCNTTNEEFKLEVSNCEELQYEDVCLHEEKDIEREKTTFSCEICYEDVEESEAFTFTPCQHKYCKSCVLSLCKERVNSLQEIFCPHEKCHCPLEGDKLYTLDYQTAEKYNVVLFRLYVLRSDNLIFCPIPNCNGVLEKVEKTNQVTCPECQNTFCFKCREMWHKDFTCEQAKSLQRSDLTDKEIAQIMAKKCPRCKMYISKENGCNTITCKCGCIFCWTCGKDVTNDDTHFSRNVCKMYD</sequence>
<dbReference type="InterPro" id="IPR031127">
    <property type="entry name" value="E3_UB_ligase_RBR"/>
</dbReference>
<feature type="domain" description="RING-type" evidence="10">
    <location>
        <begin position="429"/>
        <end position="476"/>
    </location>
</feature>
<evidence type="ECO:0000256" key="2">
    <source>
        <dbReference type="ARBA" id="ARBA00012251"/>
    </source>
</evidence>
<dbReference type="GO" id="GO:0008270">
    <property type="term" value="F:zinc ion binding"/>
    <property type="evidence" value="ECO:0007669"/>
    <property type="project" value="UniProtKB-KW"/>
</dbReference>
<keyword evidence="7" id="KW-0833">Ubl conjugation pathway</keyword>
<evidence type="ECO:0000256" key="3">
    <source>
        <dbReference type="ARBA" id="ARBA00022679"/>
    </source>
</evidence>
<keyword evidence="3" id="KW-0808">Transferase</keyword>
<dbReference type="PANTHER" id="PTHR11685">
    <property type="entry name" value="RBR FAMILY RING FINGER AND IBR DOMAIN-CONTAINING"/>
    <property type="match status" value="1"/>
</dbReference>
<dbReference type="Pfam" id="PF01485">
    <property type="entry name" value="IBR"/>
    <property type="match status" value="1"/>
</dbReference>
<dbReference type="InterPro" id="IPR017907">
    <property type="entry name" value="Znf_RING_CS"/>
</dbReference>
<dbReference type="SUPFAM" id="SSF57850">
    <property type="entry name" value="RING/U-box"/>
    <property type="match status" value="3"/>
</dbReference>
<dbReference type="InterPro" id="IPR013083">
    <property type="entry name" value="Znf_RING/FYVE/PHD"/>
</dbReference>